<feature type="signal peptide" evidence="1">
    <location>
        <begin position="1"/>
        <end position="22"/>
    </location>
</feature>
<sequence length="193" mass="21473">MRKNVTIAMIVLLASLSGSACAQKLSVKSNLLYDATSTLNLGLEFGLSSRWTLDVSGSYNPWSYADNKKMKLWMLQPEVRYWTCRSFSGHFFGAHLLGGEYNFGGMLPLGIKPSQSGLGSKRYEGWAAGAGLSYGYSWILGRRWNLEATLGLGYLRLDYDRFECKTCGDRLGESKKNYFGPTKAGVSLIYIIK</sequence>
<dbReference type="Pfam" id="PF12099">
    <property type="entry name" value="DUF3575"/>
    <property type="match status" value="1"/>
</dbReference>
<gene>
    <name evidence="2" type="ORF">HMPREF9446_02908</name>
</gene>
<dbReference type="eggNOG" id="COG2885">
    <property type="taxonomic scope" value="Bacteria"/>
</dbReference>
<evidence type="ECO:0008006" key="4">
    <source>
        <dbReference type="Google" id="ProtNLM"/>
    </source>
</evidence>
<dbReference type="SUPFAM" id="SSF103515">
    <property type="entry name" value="Autotransporter"/>
    <property type="match status" value="1"/>
</dbReference>
<proteinExistence type="predicted"/>
<protein>
    <recommendedName>
        <fullName evidence="4">DUF3575 domain-containing protein</fullName>
    </recommendedName>
</protein>
<dbReference type="Proteomes" id="UP000003416">
    <property type="component" value="Unassembled WGS sequence"/>
</dbReference>
<dbReference type="InterPro" id="IPR036709">
    <property type="entry name" value="Autotransporte_beta_dom_sf"/>
</dbReference>
<dbReference type="STRING" id="763034.HMPREF9446_02908"/>
<dbReference type="HOGENOM" id="CLU_085002_2_0_10"/>
<dbReference type="InterPro" id="IPR021958">
    <property type="entry name" value="DUF3575"/>
</dbReference>
<evidence type="ECO:0000256" key="1">
    <source>
        <dbReference type="SAM" id="SignalP"/>
    </source>
</evidence>
<dbReference type="EMBL" id="AFBN01000089">
    <property type="protein sequence ID" value="EGF52692.1"/>
    <property type="molecule type" value="Genomic_DNA"/>
</dbReference>
<comment type="caution">
    <text evidence="2">The sequence shown here is derived from an EMBL/GenBank/DDBJ whole genome shotgun (WGS) entry which is preliminary data.</text>
</comment>
<dbReference type="Gene3D" id="2.40.128.130">
    <property type="entry name" value="Autotransporter beta-domain"/>
    <property type="match status" value="1"/>
</dbReference>
<feature type="chain" id="PRO_5003300118" description="DUF3575 domain-containing protein" evidence="1">
    <location>
        <begin position="23"/>
        <end position="193"/>
    </location>
</feature>
<evidence type="ECO:0000313" key="3">
    <source>
        <dbReference type="Proteomes" id="UP000003416"/>
    </source>
</evidence>
<name>F3PVX8_9BACE</name>
<dbReference type="PROSITE" id="PS51257">
    <property type="entry name" value="PROKAR_LIPOPROTEIN"/>
    <property type="match status" value="1"/>
</dbReference>
<evidence type="ECO:0000313" key="2">
    <source>
        <dbReference type="EMBL" id="EGF52692.1"/>
    </source>
</evidence>
<organism evidence="2 3">
    <name type="scientific">Bacteroides fluxus YIT 12057</name>
    <dbReference type="NCBI Taxonomy" id="763034"/>
    <lineage>
        <taxon>Bacteria</taxon>
        <taxon>Pseudomonadati</taxon>
        <taxon>Bacteroidota</taxon>
        <taxon>Bacteroidia</taxon>
        <taxon>Bacteroidales</taxon>
        <taxon>Bacteroidaceae</taxon>
        <taxon>Bacteroides</taxon>
    </lineage>
</organism>
<dbReference type="RefSeq" id="WP_009126137.1">
    <property type="nucleotide sequence ID" value="NZ_GL882683.1"/>
</dbReference>
<reference evidence="2 3" key="1">
    <citation type="submission" date="2011-02" db="EMBL/GenBank/DDBJ databases">
        <authorList>
            <person name="Weinstock G."/>
            <person name="Sodergren E."/>
            <person name="Clifton S."/>
            <person name="Fulton L."/>
            <person name="Fulton B."/>
            <person name="Courtney L."/>
            <person name="Fronick C."/>
            <person name="Harrison M."/>
            <person name="Strong C."/>
            <person name="Farmer C."/>
            <person name="Delahaunty K."/>
            <person name="Markovic C."/>
            <person name="Hall O."/>
            <person name="Minx P."/>
            <person name="Tomlinson C."/>
            <person name="Mitreva M."/>
            <person name="Hou S."/>
            <person name="Chen J."/>
            <person name="Wollam A."/>
            <person name="Pepin K.H."/>
            <person name="Johnson M."/>
            <person name="Bhonagiri V."/>
            <person name="Zhang X."/>
            <person name="Suruliraj S."/>
            <person name="Warren W."/>
            <person name="Chinwalla A."/>
            <person name="Mardis E.R."/>
            <person name="Wilson R.K."/>
        </authorList>
    </citation>
    <scope>NUCLEOTIDE SEQUENCE [LARGE SCALE GENOMIC DNA]</scope>
    <source>
        <strain evidence="2 3">YIT 12057</strain>
    </source>
</reference>
<dbReference type="GeneID" id="86050356"/>
<keyword evidence="3" id="KW-1185">Reference proteome</keyword>
<keyword evidence="1" id="KW-0732">Signal</keyword>
<accession>F3PVX8</accession>
<dbReference type="AlphaFoldDB" id="F3PVX8"/>